<gene>
    <name evidence="1" type="ORF">QJS10_CPA08g01676</name>
</gene>
<organism evidence="1 2">
    <name type="scientific">Acorus calamus</name>
    <name type="common">Sweet flag</name>
    <dbReference type="NCBI Taxonomy" id="4465"/>
    <lineage>
        <taxon>Eukaryota</taxon>
        <taxon>Viridiplantae</taxon>
        <taxon>Streptophyta</taxon>
        <taxon>Embryophyta</taxon>
        <taxon>Tracheophyta</taxon>
        <taxon>Spermatophyta</taxon>
        <taxon>Magnoliopsida</taxon>
        <taxon>Liliopsida</taxon>
        <taxon>Acoraceae</taxon>
        <taxon>Acorus</taxon>
    </lineage>
</organism>
<dbReference type="EMBL" id="JAUJYO010000008">
    <property type="protein sequence ID" value="KAK1311358.1"/>
    <property type="molecule type" value="Genomic_DNA"/>
</dbReference>
<reference evidence="1" key="2">
    <citation type="submission" date="2023-06" db="EMBL/GenBank/DDBJ databases">
        <authorList>
            <person name="Ma L."/>
            <person name="Liu K.-W."/>
            <person name="Li Z."/>
            <person name="Hsiao Y.-Y."/>
            <person name="Qi Y."/>
            <person name="Fu T."/>
            <person name="Tang G."/>
            <person name="Zhang D."/>
            <person name="Sun W.-H."/>
            <person name="Liu D.-K."/>
            <person name="Li Y."/>
            <person name="Chen G.-Z."/>
            <person name="Liu X.-D."/>
            <person name="Liao X.-Y."/>
            <person name="Jiang Y.-T."/>
            <person name="Yu X."/>
            <person name="Hao Y."/>
            <person name="Huang J."/>
            <person name="Zhao X.-W."/>
            <person name="Ke S."/>
            <person name="Chen Y.-Y."/>
            <person name="Wu W.-L."/>
            <person name="Hsu J.-L."/>
            <person name="Lin Y.-F."/>
            <person name="Huang M.-D."/>
            <person name="Li C.-Y."/>
            <person name="Huang L."/>
            <person name="Wang Z.-W."/>
            <person name="Zhao X."/>
            <person name="Zhong W.-Y."/>
            <person name="Peng D.-H."/>
            <person name="Ahmad S."/>
            <person name="Lan S."/>
            <person name="Zhang J.-S."/>
            <person name="Tsai W.-C."/>
            <person name="Van De Peer Y."/>
            <person name="Liu Z.-J."/>
        </authorList>
    </citation>
    <scope>NUCLEOTIDE SEQUENCE</scope>
    <source>
        <strain evidence="1">CP</strain>
        <tissue evidence="1">Leaves</tissue>
    </source>
</reference>
<comment type="caution">
    <text evidence="1">The sequence shown here is derived from an EMBL/GenBank/DDBJ whole genome shotgun (WGS) entry which is preliminary data.</text>
</comment>
<protein>
    <submittedName>
        <fullName evidence="1">Uncharacterized protein</fullName>
    </submittedName>
</protein>
<sequence>MIVNEGTLEVVVVVCDLDGGRKSGGVVARHQHIGGRGGGGGGVQPQWREEKWRGSAGGYWEAEAGD</sequence>
<reference evidence="1" key="1">
    <citation type="journal article" date="2023" name="Nat. Commun.">
        <title>Diploid and tetraploid genomes of Acorus and the evolution of monocots.</title>
        <authorList>
            <person name="Ma L."/>
            <person name="Liu K.W."/>
            <person name="Li Z."/>
            <person name="Hsiao Y.Y."/>
            <person name="Qi Y."/>
            <person name="Fu T."/>
            <person name="Tang G.D."/>
            <person name="Zhang D."/>
            <person name="Sun W.H."/>
            <person name="Liu D.K."/>
            <person name="Li Y."/>
            <person name="Chen G.Z."/>
            <person name="Liu X.D."/>
            <person name="Liao X.Y."/>
            <person name="Jiang Y.T."/>
            <person name="Yu X."/>
            <person name="Hao Y."/>
            <person name="Huang J."/>
            <person name="Zhao X.W."/>
            <person name="Ke S."/>
            <person name="Chen Y.Y."/>
            <person name="Wu W.L."/>
            <person name="Hsu J.L."/>
            <person name="Lin Y.F."/>
            <person name="Huang M.D."/>
            <person name="Li C.Y."/>
            <person name="Huang L."/>
            <person name="Wang Z.W."/>
            <person name="Zhao X."/>
            <person name="Zhong W.Y."/>
            <person name="Peng D.H."/>
            <person name="Ahmad S."/>
            <person name="Lan S."/>
            <person name="Zhang J.S."/>
            <person name="Tsai W.C."/>
            <person name="Van de Peer Y."/>
            <person name="Liu Z.J."/>
        </authorList>
    </citation>
    <scope>NUCLEOTIDE SEQUENCE</scope>
    <source>
        <strain evidence="1">CP</strain>
    </source>
</reference>
<keyword evidence="2" id="KW-1185">Reference proteome</keyword>
<evidence type="ECO:0000313" key="1">
    <source>
        <dbReference type="EMBL" id="KAK1311358.1"/>
    </source>
</evidence>
<name>A0AAV9EEQ2_ACOCL</name>
<evidence type="ECO:0000313" key="2">
    <source>
        <dbReference type="Proteomes" id="UP001180020"/>
    </source>
</evidence>
<accession>A0AAV9EEQ2</accession>
<dbReference type="Proteomes" id="UP001180020">
    <property type="component" value="Unassembled WGS sequence"/>
</dbReference>
<dbReference type="AlphaFoldDB" id="A0AAV9EEQ2"/>
<proteinExistence type="predicted"/>